<dbReference type="Proteomes" id="UP000193920">
    <property type="component" value="Unassembled WGS sequence"/>
</dbReference>
<evidence type="ECO:0000313" key="7">
    <source>
        <dbReference type="EMBL" id="ORY18091.1"/>
    </source>
</evidence>
<dbReference type="AlphaFoldDB" id="A0A1Y2A6F5"/>
<gene>
    <name evidence="7" type="ORF">LY90DRAFT_677232</name>
</gene>
<dbReference type="Gene3D" id="3.40.30.10">
    <property type="entry name" value="Glutaredoxin"/>
    <property type="match status" value="1"/>
</dbReference>
<comment type="caution">
    <text evidence="7">The sequence shown here is derived from an EMBL/GenBank/DDBJ whole genome shotgun (WGS) entry which is preliminary data.</text>
</comment>
<organism evidence="7 8">
    <name type="scientific">Neocallimastix californiae</name>
    <dbReference type="NCBI Taxonomy" id="1754190"/>
    <lineage>
        <taxon>Eukaryota</taxon>
        <taxon>Fungi</taxon>
        <taxon>Fungi incertae sedis</taxon>
        <taxon>Chytridiomycota</taxon>
        <taxon>Chytridiomycota incertae sedis</taxon>
        <taxon>Neocallimastigomycetes</taxon>
        <taxon>Neocallimastigales</taxon>
        <taxon>Neocallimastigaceae</taxon>
        <taxon>Neocallimastix</taxon>
    </lineage>
</organism>
<protein>
    <recommendedName>
        <fullName evidence="6">Glutathione peroxidase</fullName>
    </recommendedName>
</protein>
<evidence type="ECO:0000256" key="3">
    <source>
        <dbReference type="ARBA" id="ARBA00023002"/>
    </source>
</evidence>
<dbReference type="PANTHER" id="PTHR11592:SF78">
    <property type="entry name" value="GLUTATHIONE PEROXIDASE"/>
    <property type="match status" value="1"/>
</dbReference>
<dbReference type="PANTHER" id="PTHR11592">
    <property type="entry name" value="GLUTATHIONE PEROXIDASE"/>
    <property type="match status" value="1"/>
</dbReference>
<dbReference type="EMBL" id="MCOG01000321">
    <property type="protein sequence ID" value="ORY18091.1"/>
    <property type="molecule type" value="Genomic_DNA"/>
</dbReference>
<feature type="active site" evidence="5">
    <location>
        <position position="35"/>
    </location>
</feature>
<dbReference type="OrthoDB" id="446890at2759"/>
<sequence length="182" mass="21024">MSIYDIKVENRKGEEFALDQLKGKVLLIVNTATGCGFTPQYKGLEKLYENYHDKGLEILDFPCNQFLRQAPGTDDEIHNFCTLKYNTKFDQFRKIDVNGDNASPLYKYLKEQIQEDEINGTRNKLQMKGTKAISFSCKKPGDIVWNFTKFLVDKEGKVVGRYSPTFKPEELESRVKELLGLY</sequence>
<comment type="similarity">
    <text evidence="1 6">Belongs to the glutathione peroxidase family.</text>
</comment>
<dbReference type="PROSITE" id="PS51355">
    <property type="entry name" value="GLUTATHIONE_PEROXID_3"/>
    <property type="match status" value="1"/>
</dbReference>
<evidence type="ECO:0000256" key="2">
    <source>
        <dbReference type="ARBA" id="ARBA00022559"/>
    </source>
</evidence>
<keyword evidence="3 6" id="KW-0560">Oxidoreductase</keyword>
<dbReference type="PIRSF" id="PIRSF000303">
    <property type="entry name" value="Glutathion_perox"/>
    <property type="match status" value="1"/>
</dbReference>
<evidence type="ECO:0000256" key="4">
    <source>
        <dbReference type="ARBA" id="ARBA00049091"/>
    </source>
</evidence>
<dbReference type="GO" id="GO:0140824">
    <property type="term" value="F:thioredoxin-dependent peroxiredoxin activity"/>
    <property type="evidence" value="ECO:0007669"/>
    <property type="project" value="UniProtKB-EC"/>
</dbReference>
<dbReference type="PRINTS" id="PR01011">
    <property type="entry name" value="GLUTPROXDASE"/>
</dbReference>
<dbReference type="InterPro" id="IPR029759">
    <property type="entry name" value="GPX_AS"/>
</dbReference>
<dbReference type="SUPFAM" id="SSF52833">
    <property type="entry name" value="Thioredoxin-like"/>
    <property type="match status" value="1"/>
</dbReference>
<comment type="catalytic activity">
    <reaction evidence="4">
        <text>a hydroperoxide + [thioredoxin]-dithiol = an alcohol + [thioredoxin]-disulfide + H2O</text>
        <dbReference type="Rhea" id="RHEA:62620"/>
        <dbReference type="Rhea" id="RHEA-COMP:10698"/>
        <dbReference type="Rhea" id="RHEA-COMP:10700"/>
        <dbReference type="ChEBI" id="CHEBI:15377"/>
        <dbReference type="ChEBI" id="CHEBI:29950"/>
        <dbReference type="ChEBI" id="CHEBI:30879"/>
        <dbReference type="ChEBI" id="CHEBI:35924"/>
        <dbReference type="ChEBI" id="CHEBI:50058"/>
        <dbReference type="EC" id="1.11.1.24"/>
    </reaction>
</comment>
<dbReference type="Pfam" id="PF00255">
    <property type="entry name" value="GSHPx"/>
    <property type="match status" value="1"/>
</dbReference>
<keyword evidence="8" id="KW-1185">Reference proteome</keyword>
<evidence type="ECO:0000256" key="1">
    <source>
        <dbReference type="ARBA" id="ARBA00006926"/>
    </source>
</evidence>
<evidence type="ECO:0000256" key="6">
    <source>
        <dbReference type="RuleBase" id="RU000499"/>
    </source>
</evidence>
<dbReference type="CDD" id="cd00340">
    <property type="entry name" value="GSH_Peroxidase"/>
    <property type="match status" value="1"/>
</dbReference>
<dbReference type="InterPro" id="IPR029760">
    <property type="entry name" value="GPX_CS"/>
</dbReference>
<evidence type="ECO:0000256" key="5">
    <source>
        <dbReference type="PIRSR" id="PIRSR000303-1"/>
    </source>
</evidence>
<dbReference type="GO" id="GO:0034599">
    <property type="term" value="P:cellular response to oxidative stress"/>
    <property type="evidence" value="ECO:0007669"/>
    <property type="project" value="TreeGrafter"/>
</dbReference>
<dbReference type="PROSITE" id="PS00763">
    <property type="entry name" value="GLUTATHIONE_PEROXID_2"/>
    <property type="match status" value="1"/>
</dbReference>
<dbReference type="PROSITE" id="PS00460">
    <property type="entry name" value="GLUTATHIONE_PEROXID_1"/>
    <property type="match status" value="1"/>
</dbReference>
<dbReference type="STRING" id="1754190.A0A1Y2A6F5"/>
<name>A0A1Y2A6F5_9FUNG</name>
<proteinExistence type="inferred from homology"/>
<reference evidence="7 8" key="1">
    <citation type="submission" date="2016-08" db="EMBL/GenBank/DDBJ databases">
        <title>A Parts List for Fungal Cellulosomes Revealed by Comparative Genomics.</title>
        <authorList>
            <consortium name="DOE Joint Genome Institute"/>
            <person name="Haitjema C.H."/>
            <person name="Gilmore S.P."/>
            <person name="Henske J.K."/>
            <person name="Solomon K.V."/>
            <person name="De Groot R."/>
            <person name="Kuo A."/>
            <person name="Mondo S.J."/>
            <person name="Salamov A.A."/>
            <person name="Labutti K."/>
            <person name="Zhao Z."/>
            <person name="Chiniquy J."/>
            <person name="Barry K."/>
            <person name="Brewer H.M."/>
            <person name="Purvine S.O."/>
            <person name="Wright A.T."/>
            <person name="Boxma B."/>
            <person name="Van Alen T."/>
            <person name="Hackstein J.H."/>
            <person name="Baker S.E."/>
            <person name="Grigoriev I.V."/>
            <person name="O'Malley M.A."/>
        </authorList>
    </citation>
    <scope>NUCLEOTIDE SEQUENCE [LARGE SCALE GENOMIC DNA]</scope>
    <source>
        <strain evidence="7 8">G1</strain>
    </source>
</reference>
<accession>A0A1Y2A6F5</accession>
<dbReference type="FunFam" id="3.40.30.10:FF:000010">
    <property type="entry name" value="Glutathione peroxidase"/>
    <property type="match status" value="1"/>
</dbReference>
<dbReference type="InterPro" id="IPR000889">
    <property type="entry name" value="Glutathione_peroxidase"/>
</dbReference>
<dbReference type="PROSITE" id="PS51257">
    <property type="entry name" value="PROKAR_LIPOPROTEIN"/>
    <property type="match status" value="1"/>
</dbReference>
<keyword evidence="2 6" id="KW-0575">Peroxidase</keyword>
<evidence type="ECO:0000313" key="8">
    <source>
        <dbReference type="Proteomes" id="UP000193920"/>
    </source>
</evidence>
<dbReference type="InterPro" id="IPR036249">
    <property type="entry name" value="Thioredoxin-like_sf"/>
</dbReference>